<protein>
    <recommendedName>
        <fullName evidence="3">Protein kinase domain-containing protein</fullName>
    </recommendedName>
</protein>
<dbReference type="VEuPathDB" id="CryptoDB:Cvel_16793"/>
<name>A0A0G4FG50_9ALVE</name>
<proteinExistence type="predicted"/>
<dbReference type="Gene3D" id="1.10.510.10">
    <property type="entry name" value="Transferase(Phosphotransferase) domain 1"/>
    <property type="match status" value="2"/>
</dbReference>
<accession>A0A0G4FG50</accession>
<dbReference type="PROSITE" id="PS50011">
    <property type="entry name" value="PROTEIN_KINASE_DOM"/>
    <property type="match status" value="1"/>
</dbReference>
<dbReference type="InterPro" id="IPR050117">
    <property type="entry name" value="MAPK"/>
</dbReference>
<dbReference type="GO" id="GO:0005524">
    <property type="term" value="F:ATP binding"/>
    <property type="evidence" value="ECO:0007669"/>
    <property type="project" value="UniProtKB-KW"/>
</dbReference>
<evidence type="ECO:0000256" key="2">
    <source>
        <dbReference type="ARBA" id="ARBA00022840"/>
    </source>
</evidence>
<keyword evidence="1" id="KW-0547">Nucleotide-binding</keyword>
<dbReference type="Pfam" id="PF00069">
    <property type="entry name" value="Pkinase"/>
    <property type="match status" value="1"/>
</dbReference>
<dbReference type="SUPFAM" id="SSF56112">
    <property type="entry name" value="Protein kinase-like (PK-like)"/>
    <property type="match status" value="1"/>
</dbReference>
<reference evidence="4" key="1">
    <citation type="submission" date="2014-11" db="EMBL/GenBank/DDBJ databases">
        <authorList>
            <person name="Otto D Thomas"/>
            <person name="Naeem Raeece"/>
        </authorList>
    </citation>
    <scope>NUCLEOTIDE SEQUENCE</scope>
</reference>
<feature type="domain" description="Protein kinase" evidence="3">
    <location>
        <begin position="1"/>
        <end position="243"/>
    </location>
</feature>
<dbReference type="InterPro" id="IPR000719">
    <property type="entry name" value="Prot_kinase_dom"/>
</dbReference>
<gene>
    <name evidence="4" type="ORF">Cvel_16793</name>
</gene>
<evidence type="ECO:0000313" key="4">
    <source>
        <dbReference type="EMBL" id="CEM12179.1"/>
    </source>
</evidence>
<dbReference type="EMBL" id="CDMZ01000343">
    <property type="protein sequence ID" value="CEM12179.1"/>
    <property type="molecule type" value="Genomic_DNA"/>
</dbReference>
<evidence type="ECO:0000259" key="3">
    <source>
        <dbReference type="PROSITE" id="PS50011"/>
    </source>
</evidence>
<dbReference type="AlphaFoldDB" id="A0A0G4FG50"/>
<keyword evidence="2" id="KW-0067">ATP-binding</keyword>
<sequence>MDLLEGHERIKLVDMGFVSQLPGGTISSASAPSACLPTGGRGSRVYLPPEVLSRFGVKRNMLNTATDVWALACILIEFALRMADLWNPDCRSEDQRMIWPTPGPVFESEFAFPLDHGQCDCNRRSLSEKVLDGLDDDWETKPLSVVVEQMSPEAKEILRRNADDDGEQLNIIFDLLGTPTASETKHLDSILQHYISLFVERPSTLETVLKVCGDNFISLIKSALAFEPAKRSSIEEMIAHPYFDDVRHVRQPVPSDGSQVLLSDLRGADGALDVEKIRTSMRGVMAAF</sequence>
<dbReference type="PANTHER" id="PTHR24055">
    <property type="entry name" value="MITOGEN-ACTIVATED PROTEIN KINASE"/>
    <property type="match status" value="1"/>
</dbReference>
<dbReference type="GO" id="GO:0004672">
    <property type="term" value="F:protein kinase activity"/>
    <property type="evidence" value="ECO:0007669"/>
    <property type="project" value="InterPro"/>
</dbReference>
<evidence type="ECO:0000256" key="1">
    <source>
        <dbReference type="ARBA" id="ARBA00022741"/>
    </source>
</evidence>
<organism evidence="4">
    <name type="scientific">Chromera velia CCMP2878</name>
    <dbReference type="NCBI Taxonomy" id="1169474"/>
    <lineage>
        <taxon>Eukaryota</taxon>
        <taxon>Sar</taxon>
        <taxon>Alveolata</taxon>
        <taxon>Colpodellida</taxon>
        <taxon>Chromeraceae</taxon>
        <taxon>Chromera</taxon>
    </lineage>
</organism>
<dbReference type="InterPro" id="IPR011009">
    <property type="entry name" value="Kinase-like_dom_sf"/>
</dbReference>
<dbReference type="PhylomeDB" id="A0A0G4FG50"/>